<comment type="caution">
    <text evidence="2">The sequence shown here is derived from an EMBL/GenBank/DDBJ whole genome shotgun (WGS) entry which is preliminary data.</text>
</comment>
<feature type="signal peptide" evidence="1">
    <location>
        <begin position="1"/>
        <end position="19"/>
    </location>
</feature>
<dbReference type="GeneID" id="91990444"/>
<name>A0ABR3BQQ0_9TREE</name>
<dbReference type="Proteomes" id="UP000054399">
    <property type="component" value="Unassembled WGS sequence"/>
</dbReference>
<gene>
    <name evidence="2" type="ORF">I308_103588</name>
</gene>
<reference evidence="2" key="1">
    <citation type="submission" date="2015-01" db="EMBL/GenBank/DDBJ databases">
        <authorList>
            <consortium name="The Broad Institute Genomics Platform"/>
            <person name="Cuomo C."/>
            <person name="Litvintseva A."/>
            <person name="Chen Y."/>
            <person name="Heitman J."/>
            <person name="Sun S."/>
            <person name="Springer D."/>
            <person name="Dromer F."/>
            <person name="Young S."/>
            <person name="Zeng Q."/>
            <person name="Gargeya S."/>
            <person name="Abouelleil A."/>
            <person name="Alvarado L."/>
            <person name="Chapman S.B."/>
            <person name="Gainer-Dewar J."/>
            <person name="Goldberg J."/>
            <person name="Griggs A."/>
            <person name="Gujja S."/>
            <person name="Hansen M."/>
            <person name="Howarth C."/>
            <person name="Imamovic A."/>
            <person name="Larimer J."/>
            <person name="Murphy C."/>
            <person name="Naylor J."/>
            <person name="Pearson M."/>
            <person name="Priest M."/>
            <person name="Roberts A."/>
            <person name="Saif S."/>
            <person name="Shea T."/>
            <person name="Sykes S."/>
            <person name="Wortman J."/>
            <person name="Nusbaum C."/>
            <person name="Birren B."/>
        </authorList>
    </citation>
    <scope>NUCLEOTIDE SEQUENCE</scope>
    <source>
        <strain evidence="2">IND107</strain>
    </source>
</reference>
<keyword evidence="3" id="KW-1185">Reference proteome</keyword>
<evidence type="ECO:0000313" key="2">
    <source>
        <dbReference type="EMBL" id="KAL0247520.1"/>
    </source>
</evidence>
<dbReference type="EMBL" id="ATAM02000006">
    <property type="protein sequence ID" value="KAL0247520.1"/>
    <property type="molecule type" value="Genomic_DNA"/>
</dbReference>
<organism evidence="2 3">
    <name type="scientific">Cryptococcus tetragattii IND107</name>
    <dbReference type="NCBI Taxonomy" id="1296105"/>
    <lineage>
        <taxon>Eukaryota</taxon>
        <taxon>Fungi</taxon>
        <taxon>Dikarya</taxon>
        <taxon>Basidiomycota</taxon>
        <taxon>Agaricomycotina</taxon>
        <taxon>Tremellomycetes</taxon>
        <taxon>Tremellales</taxon>
        <taxon>Cryptococcaceae</taxon>
        <taxon>Cryptococcus</taxon>
        <taxon>Cryptococcus gattii species complex</taxon>
    </lineage>
</organism>
<feature type="chain" id="PRO_5046779435" evidence="1">
    <location>
        <begin position="20"/>
        <end position="83"/>
    </location>
</feature>
<sequence length="83" mass="9592">MRHFYLLVALFTLFTTVMAFPLIYHQEAEAARAARALENSNALTNSERIARGLPVKQPKRYYDASQTRVLNPRASARRKRENI</sequence>
<keyword evidence="1" id="KW-0732">Signal</keyword>
<accession>A0ABR3BQQ0</accession>
<protein>
    <submittedName>
        <fullName evidence="2">Uncharacterized protein</fullName>
    </submittedName>
</protein>
<evidence type="ECO:0000313" key="3">
    <source>
        <dbReference type="Proteomes" id="UP000054399"/>
    </source>
</evidence>
<evidence type="ECO:0000256" key="1">
    <source>
        <dbReference type="SAM" id="SignalP"/>
    </source>
</evidence>
<proteinExistence type="predicted"/>
<dbReference type="RefSeq" id="XP_066613481.1">
    <property type="nucleotide sequence ID" value="XM_066758079.1"/>
</dbReference>
<reference evidence="2" key="2">
    <citation type="submission" date="2024-01" db="EMBL/GenBank/DDBJ databases">
        <title>Comparative genomics of Cryptococcus and Kwoniella reveals pathogenesis evolution and contrasting modes of karyotype evolution via chromosome fusion or intercentromeric recombination.</title>
        <authorList>
            <person name="Coelho M.A."/>
            <person name="David-Palma M."/>
            <person name="Shea T."/>
            <person name="Bowers K."/>
            <person name="Mcginley-Smith S."/>
            <person name="Mohammad A.W."/>
            <person name="Gnirke A."/>
            <person name="Yurkov A.M."/>
            <person name="Nowrousian M."/>
            <person name="Sun S."/>
            <person name="Cuomo C.A."/>
            <person name="Heitman J."/>
        </authorList>
    </citation>
    <scope>NUCLEOTIDE SEQUENCE</scope>
    <source>
        <strain evidence="2">IND107</strain>
    </source>
</reference>